<dbReference type="Gene3D" id="3.40.50.1010">
    <property type="entry name" value="5'-nuclease"/>
    <property type="match status" value="1"/>
</dbReference>
<feature type="chain" id="PRO_5040498660" evidence="1">
    <location>
        <begin position="17"/>
        <end position="957"/>
    </location>
</feature>
<reference evidence="2" key="2">
    <citation type="submission" date="2022-10" db="EMBL/GenBank/DDBJ databases">
        <authorList>
            <consortium name="ENA_rothamsted_submissions"/>
            <consortium name="culmorum"/>
            <person name="King R."/>
        </authorList>
    </citation>
    <scope>NUCLEOTIDE SEQUENCE</scope>
</reference>
<gene>
    <name evidence="2" type="ORF">DIATSA_LOCUS8364</name>
</gene>
<feature type="signal peptide" evidence="1">
    <location>
        <begin position="1"/>
        <end position="16"/>
    </location>
</feature>
<dbReference type="AlphaFoldDB" id="A0A9P0CAJ4"/>
<keyword evidence="3" id="KW-1185">Reference proteome</keyword>
<evidence type="ECO:0000256" key="1">
    <source>
        <dbReference type="SAM" id="SignalP"/>
    </source>
</evidence>
<dbReference type="OrthoDB" id="6753017at2759"/>
<evidence type="ECO:0000313" key="2">
    <source>
        <dbReference type="EMBL" id="CAH0757850.1"/>
    </source>
</evidence>
<dbReference type="Proteomes" id="UP001153714">
    <property type="component" value="Chromosome 23"/>
</dbReference>
<dbReference type="PANTHER" id="PTHR46704">
    <property type="entry name" value="CXC DOMAIN-CONTAINING PROTEIN-RELATED"/>
    <property type="match status" value="1"/>
</dbReference>
<evidence type="ECO:0000313" key="3">
    <source>
        <dbReference type="Proteomes" id="UP001153714"/>
    </source>
</evidence>
<dbReference type="PANTHER" id="PTHR46704:SF1">
    <property type="entry name" value="TELOMERE LENGTH REGULATION PROTEIN TEL2 HOMOLOG"/>
    <property type="match status" value="1"/>
</dbReference>
<dbReference type="SUPFAM" id="SSF88723">
    <property type="entry name" value="PIN domain-like"/>
    <property type="match status" value="1"/>
</dbReference>
<protein>
    <submittedName>
        <fullName evidence="2">Uncharacterized protein</fullName>
    </submittedName>
</protein>
<sequence length="957" mass="109909">MIVMILFYLLSQIVCGFMANQKNFLIYLDGAVLWKILQKKTDFCVSDVEFLPFINAPSSDYNTIYTSLKVAAENSRNIGMQTCIVTFDQPLYYKSQEILHSSKDDALKNVVVRLGGFHMLMSFLGAIGFIMKESGIKELWSCVYATNSIDKMLMGHSYARAVRAHMLTNAALFKLMSDDIHLSLEEKIDIENAIDNKQIDVTCHAYQLLQNKLAEALTVFRTHGPTAQLWLQYFEMTTLMKKFIEAERSGNWNLHLETVKIMLPFFYSTGHFNYAKCISMYLDDMYNLQNVMPTEEYDRFTKGLFTIRRTDKFWSGVWSDMTIEQTLMRSMKSTGGLTRGRGVSENILSRWILSLPVVQKVSEKVEMYCKVEAKSCEQHMDSGRARIKRDRTDIAKLFQWLKTHDPFRITDKIVCISKGIVGHNEINCHKARDIGRDMMLAKVGCNYNDIRFSRKQRVITLQNMTASVKTSDGEKVAIDSDLIMRRILFSKQSQQELQTCFEFELTPYPLSLFDASGMRKTKKSSLYDLFESFQSIPNTNDKCYVIDGGYLLHKVIWQKGMSFRSICDRYVHYVTKTFGITSIVVFDGYGNIEMNIKNAERARRTQGKKFVEILFDENTTATVTQDSFLSNEKNKERLITMLKSRFEQAGINTYQSDDDADTLIVTTAIQKTASHETVLIVGEDVDLLVILMAYPNPNVYLMKPGRNKIPTKYYNTNSLLEPSVKEHILFLHAFSGCDTTSALYRIGKKKRFSILRKDIELKQLLKIFKDPEADASALTDTGEKFMCTLYGDPSKTLNILRYERFAQATLKSAFNMANLPPTADDAKHHTYRVYYQIQKWLNNYKDPTHWGWKIQGDMLTPVQKTLNAVPAHILQTISCRCKVSCCRNCTCKKCGMQCTDLCTYCVGRDCHGTLNNNNYNIDSSDDEDADEIITSETDDVFNEYVASERETLEEEEE</sequence>
<organism evidence="2 3">
    <name type="scientific">Diatraea saccharalis</name>
    <name type="common">sugarcane borer</name>
    <dbReference type="NCBI Taxonomy" id="40085"/>
    <lineage>
        <taxon>Eukaryota</taxon>
        <taxon>Metazoa</taxon>
        <taxon>Ecdysozoa</taxon>
        <taxon>Arthropoda</taxon>
        <taxon>Hexapoda</taxon>
        <taxon>Insecta</taxon>
        <taxon>Pterygota</taxon>
        <taxon>Neoptera</taxon>
        <taxon>Endopterygota</taxon>
        <taxon>Lepidoptera</taxon>
        <taxon>Glossata</taxon>
        <taxon>Ditrysia</taxon>
        <taxon>Pyraloidea</taxon>
        <taxon>Crambidae</taxon>
        <taxon>Crambinae</taxon>
        <taxon>Diatraea</taxon>
    </lineage>
</organism>
<dbReference type="InterPro" id="IPR029060">
    <property type="entry name" value="PIN-like_dom_sf"/>
</dbReference>
<keyword evidence="1" id="KW-0732">Signal</keyword>
<reference evidence="2" key="1">
    <citation type="submission" date="2021-12" db="EMBL/GenBank/DDBJ databases">
        <authorList>
            <person name="King R."/>
        </authorList>
    </citation>
    <scope>NUCLEOTIDE SEQUENCE</scope>
</reference>
<dbReference type="EMBL" id="OU893354">
    <property type="protein sequence ID" value="CAH0757850.1"/>
    <property type="molecule type" value="Genomic_DNA"/>
</dbReference>
<proteinExistence type="predicted"/>
<accession>A0A9P0CAJ4</accession>
<name>A0A9P0CAJ4_9NEOP</name>